<keyword evidence="4" id="KW-0645">Protease</keyword>
<comment type="caution">
    <text evidence="13">The sequence shown here is derived from an EMBL/GenBank/DDBJ whole genome shotgun (WGS) entry which is preliminary data.</text>
</comment>
<protein>
    <submittedName>
        <fullName evidence="13">Uncharacterized protein</fullName>
    </submittedName>
</protein>
<dbReference type="Gene3D" id="3.40.390.10">
    <property type="entry name" value="Collagenase (Catalytic Domain)"/>
    <property type="match status" value="2"/>
</dbReference>
<reference evidence="13" key="1">
    <citation type="journal article" date="2020" name="J Insects Food Feed">
        <title>The yellow mealworm (Tenebrio molitor) genome: a resource for the emerging insects as food and feed industry.</title>
        <authorList>
            <person name="Eriksson T."/>
            <person name="Andere A."/>
            <person name="Kelstrup H."/>
            <person name="Emery V."/>
            <person name="Picard C."/>
        </authorList>
    </citation>
    <scope>NUCLEOTIDE SEQUENCE</scope>
    <source>
        <strain evidence="13">Stoneville</strain>
        <tissue evidence="13">Whole head</tissue>
    </source>
</reference>
<dbReference type="GO" id="GO:0004222">
    <property type="term" value="F:metalloendopeptidase activity"/>
    <property type="evidence" value="ECO:0007669"/>
    <property type="project" value="InterPro"/>
</dbReference>
<feature type="transmembrane region" description="Helical" evidence="10">
    <location>
        <begin position="24"/>
        <end position="46"/>
    </location>
</feature>
<proteinExistence type="inferred from homology"/>
<feature type="domain" description="Peptidase M13 C-terminal" evidence="11">
    <location>
        <begin position="882"/>
        <end position="1056"/>
    </location>
</feature>
<feature type="region of interest" description="Disordered" evidence="9">
    <location>
        <begin position="49"/>
        <end position="79"/>
    </location>
</feature>
<dbReference type="GO" id="GO:0005886">
    <property type="term" value="C:plasma membrane"/>
    <property type="evidence" value="ECO:0007669"/>
    <property type="project" value="UniProtKB-SubCell"/>
</dbReference>
<dbReference type="PROSITE" id="PS51885">
    <property type="entry name" value="NEPRILYSIN"/>
    <property type="match status" value="1"/>
</dbReference>
<dbReference type="Pfam" id="PF05649">
    <property type="entry name" value="Peptidase_M13_N"/>
    <property type="match status" value="1"/>
</dbReference>
<dbReference type="AlphaFoldDB" id="A0A8J6HC09"/>
<evidence type="ECO:0000256" key="8">
    <source>
        <dbReference type="ARBA" id="ARBA00023049"/>
    </source>
</evidence>
<accession>A0A8J6HC09</accession>
<evidence type="ECO:0000256" key="3">
    <source>
        <dbReference type="ARBA" id="ARBA00007357"/>
    </source>
</evidence>
<evidence type="ECO:0000259" key="11">
    <source>
        <dbReference type="Pfam" id="PF01431"/>
    </source>
</evidence>
<keyword evidence="10" id="KW-0812">Transmembrane</keyword>
<dbReference type="GO" id="GO:0016485">
    <property type="term" value="P:protein processing"/>
    <property type="evidence" value="ECO:0007669"/>
    <property type="project" value="TreeGrafter"/>
</dbReference>
<keyword evidence="10" id="KW-0472">Membrane</keyword>
<feature type="domain" description="Peptidase M13 N-terminal" evidence="12">
    <location>
        <begin position="402"/>
        <end position="796"/>
    </location>
</feature>
<keyword evidence="10" id="KW-1133">Transmembrane helix</keyword>
<evidence type="ECO:0000256" key="7">
    <source>
        <dbReference type="ARBA" id="ARBA00022833"/>
    </source>
</evidence>
<dbReference type="SUPFAM" id="SSF55486">
    <property type="entry name" value="Metalloproteases ('zincins'), catalytic domain"/>
    <property type="match status" value="1"/>
</dbReference>
<comment type="similarity">
    <text evidence="3">Belongs to the peptidase M13 family.</text>
</comment>
<evidence type="ECO:0000256" key="10">
    <source>
        <dbReference type="SAM" id="Phobius"/>
    </source>
</evidence>
<evidence type="ECO:0000256" key="2">
    <source>
        <dbReference type="ARBA" id="ARBA00004401"/>
    </source>
</evidence>
<evidence type="ECO:0000256" key="5">
    <source>
        <dbReference type="ARBA" id="ARBA00022723"/>
    </source>
</evidence>
<evidence type="ECO:0000256" key="6">
    <source>
        <dbReference type="ARBA" id="ARBA00022801"/>
    </source>
</evidence>
<reference evidence="13" key="2">
    <citation type="submission" date="2021-08" db="EMBL/GenBank/DDBJ databases">
        <authorList>
            <person name="Eriksson T."/>
        </authorList>
    </citation>
    <scope>NUCLEOTIDE SEQUENCE</scope>
    <source>
        <strain evidence="13">Stoneville</strain>
        <tissue evidence="13">Whole head</tissue>
    </source>
</reference>
<keyword evidence="6" id="KW-0378">Hydrolase</keyword>
<dbReference type="InterPro" id="IPR008753">
    <property type="entry name" value="Peptidase_M13_N"/>
</dbReference>
<evidence type="ECO:0000256" key="9">
    <source>
        <dbReference type="SAM" id="MobiDB-lite"/>
    </source>
</evidence>
<feature type="compositionally biased region" description="Basic and acidic residues" evidence="9">
    <location>
        <begin position="59"/>
        <end position="79"/>
    </location>
</feature>
<evidence type="ECO:0000256" key="1">
    <source>
        <dbReference type="ARBA" id="ARBA00001947"/>
    </source>
</evidence>
<organism evidence="13 14">
    <name type="scientific">Tenebrio molitor</name>
    <name type="common">Yellow mealworm beetle</name>
    <dbReference type="NCBI Taxonomy" id="7067"/>
    <lineage>
        <taxon>Eukaryota</taxon>
        <taxon>Metazoa</taxon>
        <taxon>Ecdysozoa</taxon>
        <taxon>Arthropoda</taxon>
        <taxon>Hexapoda</taxon>
        <taxon>Insecta</taxon>
        <taxon>Pterygota</taxon>
        <taxon>Neoptera</taxon>
        <taxon>Endopterygota</taxon>
        <taxon>Coleoptera</taxon>
        <taxon>Polyphaga</taxon>
        <taxon>Cucujiformia</taxon>
        <taxon>Tenebrionidae</taxon>
        <taxon>Tenebrio</taxon>
    </lineage>
</organism>
<gene>
    <name evidence="13" type="ORF">GEV33_010886</name>
</gene>
<keyword evidence="14" id="KW-1185">Reference proteome</keyword>
<comment type="subcellular location">
    <subcellularLocation>
        <location evidence="2">Cell membrane</location>
        <topology evidence="2">Single-pass type II membrane protein</topology>
    </subcellularLocation>
</comment>
<dbReference type="EMBL" id="JABDTM020026462">
    <property type="protein sequence ID" value="KAH0811909.1"/>
    <property type="molecule type" value="Genomic_DNA"/>
</dbReference>
<dbReference type="PANTHER" id="PTHR11733:SF229">
    <property type="entry name" value="NEPRILYSIN-2-LIKE PROTEIN"/>
    <property type="match status" value="1"/>
</dbReference>
<evidence type="ECO:0000313" key="13">
    <source>
        <dbReference type="EMBL" id="KAH0811909.1"/>
    </source>
</evidence>
<dbReference type="GO" id="GO:0046872">
    <property type="term" value="F:metal ion binding"/>
    <property type="evidence" value="ECO:0007669"/>
    <property type="project" value="UniProtKB-KW"/>
</dbReference>
<keyword evidence="8" id="KW-0482">Metalloprotease</keyword>
<dbReference type="InterPro" id="IPR000718">
    <property type="entry name" value="Peptidase_M13"/>
</dbReference>
<name>A0A8J6HC09_TENMO</name>
<dbReference type="InterPro" id="IPR018497">
    <property type="entry name" value="Peptidase_M13_C"/>
</dbReference>
<dbReference type="PANTHER" id="PTHR11733">
    <property type="entry name" value="ZINC METALLOPROTEASE FAMILY M13 NEPRILYSIN-RELATED"/>
    <property type="match status" value="1"/>
</dbReference>
<evidence type="ECO:0000256" key="4">
    <source>
        <dbReference type="ARBA" id="ARBA00022670"/>
    </source>
</evidence>
<evidence type="ECO:0000313" key="14">
    <source>
        <dbReference type="Proteomes" id="UP000719412"/>
    </source>
</evidence>
<evidence type="ECO:0000259" key="12">
    <source>
        <dbReference type="Pfam" id="PF05649"/>
    </source>
</evidence>
<dbReference type="Pfam" id="PF01431">
    <property type="entry name" value="Peptidase_M13"/>
    <property type="match status" value="1"/>
</dbReference>
<sequence>MTKGSYAVGEDNSRPTRKDTSYRSFICALLVFLVICLIILLASISWGGKDQPKTHHGSRKEDDRAEVLGRKGMKSNETHEKIVAEATTLLNKLTSAVFKEEERESTRPLKAETTTSRDLDRRTTYKIEVVTAVAKEKQLTTTSKEKSEFVTEKVKEVANTTNREEDKDVKQELDEFVTTSKIDVSTQGEKIVATVNIKDEIQDRENATQRGRVVTTTEIEENELSTKTEKIITQIQDRENTTQRGTVMTTTEIEEKTEKIITQDRENATQRGRVMVITETEETESTSIEDRESVTKRGEIMTTTEEEGEVFTRTAERESTVEARIVEEPTKSSTRSVNILTTEKLLSSTTDVSLMESDGFTESIALRMVSPLTKKSNPVCESAICKTAASRILSTMNHSATPCEDFYEFACGRVYQTDEDSTEANDAKVLAQLDVVNNSSAKYERDFKRFYQSCVQHENYFNYRKRMDRVEEFLQEVGQFQLDNTSLSVPLTDLVGDLLLRQSMPLFDVGLDVDKQSSNLILQLTLPHKSFLRTGVDNWSGLSLLKSRCLRKQKSQTRGSHISLSQIYESFQSCQHDYSGYLDSIEAVIRELRAFSTLSPDSLLATTKNIRFSIEYDVLNNLDALPPSVEILTNFINKNYDMRKISDLQLHYPIFDWKSLFERLTGREVAESTMVQVYFGKYFHSMFTSLAKTTKSVLHNAFLSIHAYDLFINTVIPKHKSNREQFCTDLSKKLLPDVWSSFVQSTVTAREQQEQNKRATDLFDSLKKNFCHSLLEAEWIDDNTKTSVVKKCNSLDLIFFTPLEESVLLKNYEELNLTEDYQTNLINIMSNFKRNIYSTQGTQISGDKIFSYFLDPLGSEPMTFYTKPSIAVPLGLMERAPTGLPKYLILTRAGLALARQMARHFDPTGITFGIKLASTSKSTYAALVETMTTMMDSTPRILQGKNISFSLNGTLSINERIVDNTAFRLIFDSFGVSEDKDILPWISAQYSREKVFFIATAQELCKKTTILEFMLQVFEKPGLPAALRVENMMRNSEDFSKKFSCAEGAGMNLSTHAVIKMCGAFIFQDPKLKFDLEITISRPKKVQSGAIPVPFTGIFMKYEREKGPGLKPKRQYGLTDNIHIEHIGSKFGRRHVPRTPPDIVVERERCGINSWNNRVLISPVQRMVRSLVVERVIPLTSAEGVRFSPDFNDPSRQIERLTSLPRGPSRSTGSQTYFSTYDRPSTPVLIYDRLLFMAQFVPVVIILELDAVVYLTPFTRPDSYAGALCGDARGPRG</sequence>
<comment type="cofactor">
    <cofactor evidence="1">
        <name>Zn(2+)</name>
        <dbReference type="ChEBI" id="CHEBI:29105"/>
    </cofactor>
</comment>
<keyword evidence="5" id="KW-0479">Metal-binding</keyword>
<keyword evidence="7" id="KW-0862">Zinc</keyword>
<dbReference type="Proteomes" id="UP000719412">
    <property type="component" value="Unassembled WGS sequence"/>
</dbReference>
<dbReference type="InterPro" id="IPR024079">
    <property type="entry name" value="MetalloPept_cat_dom_sf"/>
</dbReference>